<dbReference type="GO" id="GO:0019677">
    <property type="term" value="P:NAD+ catabolic process"/>
    <property type="evidence" value="ECO:0007669"/>
    <property type="project" value="TreeGrafter"/>
</dbReference>
<gene>
    <name evidence="12" type="ORF">SAMN04487818_11445</name>
</gene>
<dbReference type="CDD" id="cd03429">
    <property type="entry name" value="NUDIX_NADH_pyrophosphatase_Nudt13"/>
    <property type="match status" value="1"/>
</dbReference>
<evidence type="ECO:0000256" key="8">
    <source>
        <dbReference type="ARBA" id="ARBA00023027"/>
    </source>
</evidence>
<evidence type="ECO:0000256" key="9">
    <source>
        <dbReference type="ARBA" id="ARBA00023679"/>
    </source>
</evidence>
<dbReference type="Gene3D" id="3.90.79.10">
    <property type="entry name" value="Nucleoside Triphosphate Pyrophosphohydrolase"/>
    <property type="match status" value="1"/>
</dbReference>
<comment type="cofactor">
    <cofactor evidence="2">
        <name>Zn(2+)</name>
        <dbReference type="ChEBI" id="CHEBI:29105"/>
    </cofactor>
</comment>
<evidence type="ECO:0000259" key="11">
    <source>
        <dbReference type="PROSITE" id="PS51462"/>
    </source>
</evidence>
<feature type="region of interest" description="Disordered" evidence="10">
    <location>
        <begin position="1"/>
        <end position="33"/>
    </location>
</feature>
<evidence type="ECO:0000256" key="2">
    <source>
        <dbReference type="ARBA" id="ARBA00001947"/>
    </source>
</evidence>
<dbReference type="PROSITE" id="PS00893">
    <property type="entry name" value="NUDIX_BOX"/>
    <property type="match status" value="1"/>
</dbReference>
<dbReference type="Gene3D" id="3.90.79.20">
    <property type="match status" value="1"/>
</dbReference>
<keyword evidence="7" id="KW-0460">Magnesium</keyword>
<dbReference type="InterPro" id="IPR049734">
    <property type="entry name" value="NudC-like_C"/>
</dbReference>
<dbReference type="InterPro" id="IPR050241">
    <property type="entry name" value="NAD-cap_RNA_hydrolase_NudC"/>
</dbReference>
<dbReference type="Pfam" id="PF09296">
    <property type="entry name" value="NUDIX-like"/>
    <property type="match status" value="1"/>
</dbReference>
<keyword evidence="13" id="KW-1185">Reference proteome</keyword>
<keyword evidence="8" id="KW-0520">NAD</keyword>
<dbReference type="AlphaFoldDB" id="A0A1H9XC85"/>
<protein>
    <recommendedName>
        <fullName evidence="4">NAD(+) diphosphatase</fullName>
        <ecNumber evidence="4">3.6.1.22</ecNumber>
    </recommendedName>
</protein>
<keyword evidence="5" id="KW-0479">Metal-binding</keyword>
<dbReference type="NCBIfam" id="NF001299">
    <property type="entry name" value="PRK00241.1"/>
    <property type="match status" value="1"/>
</dbReference>
<dbReference type="GO" id="GO:0005829">
    <property type="term" value="C:cytosol"/>
    <property type="evidence" value="ECO:0007669"/>
    <property type="project" value="TreeGrafter"/>
</dbReference>
<dbReference type="InterPro" id="IPR015376">
    <property type="entry name" value="Znr_NADH_PPase"/>
</dbReference>
<name>A0A1H9XC85_9PSEU</name>
<dbReference type="Proteomes" id="UP000199051">
    <property type="component" value="Unassembled WGS sequence"/>
</dbReference>
<sequence length="353" mass="38023">MTATPRCPHRTARGQYRSSSRPTGSVLTKGKRVTSEPFRLAALPTLSRATAARDETARKDPERLDRLWKAGRVLLVDKQGRTPVRDGGTALAPRPALAVADERPAEAMLLGEQGDESYWVLSSDEQVRPIPAPPGAWSLWAGAESADGEQWHDLRGVGSLLDDTAAGLFTTAVGLVNWHARARFCAKCGSPVDRTAAGWASKCTGCGREEYPRTDPAVICLVHDGGDQVLLARQPIWPAHRYSVLAGFVETGESLEACVEREIAEEVGVQVTDIRYLGSQPWPFPRSIMIGFTATADPAAPLVPADGEIEHAHWVHRAKVVEALANGGQLPDLILPGETSIARQMVAGWAAHS</sequence>
<feature type="compositionally biased region" description="Polar residues" evidence="10">
    <location>
        <begin position="16"/>
        <end position="26"/>
    </location>
</feature>
<evidence type="ECO:0000256" key="4">
    <source>
        <dbReference type="ARBA" id="ARBA00012381"/>
    </source>
</evidence>
<dbReference type="SUPFAM" id="SSF55811">
    <property type="entry name" value="Nudix"/>
    <property type="match status" value="1"/>
</dbReference>
<dbReference type="InterPro" id="IPR020084">
    <property type="entry name" value="NUDIX_hydrolase_CS"/>
</dbReference>
<comment type="cofactor">
    <cofactor evidence="1">
        <name>Mg(2+)</name>
        <dbReference type="ChEBI" id="CHEBI:18420"/>
    </cofactor>
</comment>
<dbReference type="EMBL" id="FOGI01000014">
    <property type="protein sequence ID" value="SES43735.1"/>
    <property type="molecule type" value="Genomic_DNA"/>
</dbReference>
<dbReference type="PANTHER" id="PTHR42904:SF6">
    <property type="entry name" value="NAD-CAPPED RNA HYDROLASE NUDT12"/>
    <property type="match status" value="1"/>
</dbReference>
<dbReference type="GO" id="GO:0035529">
    <property type="term" value="F:NADH pyrophosphatase activity"/>
    <property type="evidence" value="ECO:0007669"/>
    <property type="project" value="TreeGrafter"/>
</dbReference>
<dbReference type="InterPro" id="IPR015375">
    <property type="entry name" value="NADH_PPase-like_N"/>
</dbReference>
<evidence type="ECO:0000256" key="7">
    <source>
        <dbReference type="ARBA" id="ARBA00022842"/>
    </source>
</evidence>
<dbReference type="STRING" id="155974.SAMN04487818_11445"/>
<evidence type="ECO:0000256" key="10">
    <source>
        <dbReference type="SAM" id="MobiDB-lite"/>
    </source>
</evidence>
<evidence type="ECO:0000256" key="3">
    <source>
        <dbReference type="ARBA" id="ARBA00009595"/>
    </source>
</evidence>
<organism evidence="12 13">
    <name type="scientific">Actinokineospora terrae</name>
    <dbReference type="NCBI Taxonomy" id="155974"/>
    <lineage>
        <taxon>Bacteria</taxon>
        <taxon>Bacillati</taxon>
        <taxon>Actinomycetota</taxon>
        <taxon>Actinomycetes</taxon>
        <taxon>Pseudonocardiales</taxon>
        <taxon>Pseudonocardiaceae</taxon>
        <taxon>Actinokineospora</taxon>
    </lineage>
</organism>
<dbReference type="EC" id="3.6.1.22" evidence="4"/>
<dbReference type="PANTHER" id="PTHR42904">
    <property type="entry name" value="NUDIX HYDROLASE, NUDC SUBFAMILY"/>
    <property type="match status" value="1"/>
</dbReference>
<comment type="catalytic activity">
    <reaction evidence="9">
        <text>a 5'-end NAD(+)-phospho-ribonucleoside in mRNA + H2O = a 5'-end phospho-adenosine-phospho-ribonucleoside in mRNA + beta-nicotinamide D-ribonucleotide + 2 H(+)</text>
        <dbReference type="Rhea" id="RHEA:60876"/>
        <dbReference type="Rhea" id="RHEA-COMP:15698"/>
        <dbReference type="Rhea" id="RHEA-COMP:15719"/>
        <dbReference type="ChEBI" id="CHEBI:14649"/>
        <dbReference type="ChEBI" id="CHEBI:15377"/>
        <dbReference type="ChEBI" id="CHEBI:15378"/>
        <dbReference type="ChEBI" id="CHEBI:144029"/>
        <dbReference type="ChEBI" id="CHEBI:144051"/>
    </reaction>
    <physiologicalReaction direction="left-to-right" evidence="9">
        <dbReference type="Rhea" id="RHEA:60877"/>
    </physiologicalReaction>
</comment>
<evidence type="ECO:0000313" key="12">
    <source>
        <dbReference type="EMBL" id="SES43735.1"/>
    </source>
</evidence>
<dbReference type="InterPro" id="IPR015797">
    <property type="entry name" value="NUDIX_hydrolase-like_dom_sf"/>
</dbReference>
<evidence type="ECO:0000256" key="1">
    <source>
        <dbReference type="ARBA" id="ARBA00001946"/>
    </source>
</evidence>
<dbReference type="Pfam" id="PF00293">
    <property type="entry name" value="NUDIX"/>
    <property type="match status" value="1"/>
</dbReference>
<dbReference type="Pfam" id="PF09297">
    <property type="entry name" value="Zn_ribbon_NUD"/>
    <property type="match status" value="1"/>
</dbReference>
<feature type="domain" description="Nudix hydrolase" evidence="11">
    <location>
        <begin position="212"/>
        <end position="337"/>
    </location>
</feature>
<accession>A0A1H9XC85</accession>
<dbReference type="GO" id="GO:0046872">
    <property type="term" value="F:metal ion binding"/>
    <property type="evidence" value="ECO:0007669"/>
    <property type="project" value="UniProtKB-KW"/>
</dbReference>
<proteinExistence type="inferred from homology"/>
<dbReference type="GO" id="GO:0006742">
    <property type="term" value="P:NADP+ catabolic process"/>
    <property type="evidence" value="ECO:0007669"/>
    <property type="project" value="TreeGrafter"/>
</dbReference>
<evidence type="ECO:0000256" key="5">
    <source>
        <dbReference type="ARBA" id="ARBA00022723"/>
    </source>
</evidence>
<comment type="similarity">
    <text evidence="3">Belongs to the Nudix hydrolase family. NudC subfamily.</text>
</comment>
<dbReference type="InterPro" id="IPR000086">
    <property type="entry name" value="NUDIX_hydrolase_dom"/>
</dbReference>
<keyword evidence="6" id="KW-0378">Hydrolase</keyword>
<reference evidence="13" key="1">
    <citation type="submission" date="2016-10" db="EMBL/GenBank/DDBJ databases">
        <authorList>
            <person name="Varghese N."/>
            <person name="Submissions S."/>
        </authorList>
    </citation>
    <scope>NUCLEOTIDE SEQUENCE [LARGE SCALE GENOMIC DNA]</scope>
    <source>
        <strain evidence="13">DSM 44260</strain>
    </source>
</reference>
<dbReference type="PROSITE" id="PS51462">
    <property type="entry name" value="NUDIX"/>
    <property type="match status" value="1"/>
</dbReference>
<evidence type="ECO:0000313" key="13">
    <source>
        <dbReference type="Proteomes" id="UP000199051"/>
    </source>
</evidence>
<evidence type="ECO:0000256" key="6">
    <source>
        <dbReference type="ARBA" id="ARBA00022801"/>
    </source>
</evidence>